<reference evidence="2 4" key="2">
    <citation type="journal article" date="2019" name="Appl. Microbiol. Biotechnol.">
        <title>Uncovering carbohydrate metabolism through a genotype-phenotype association study of 56 lactic acid bacteria genomes.</title>
        <authorList>
            <person name="Buron-Moles G."/>
            <person name="Chailyan A."/>
            <person name="Dolejs I."/>
            <person name="Forster J."/>
            <person name="Miks M.H."/>
        </authorList>
    </citation>
    <scope>NUCLEOTIDE SEQUENCE [LARGE SCALE GENOMIC DNA]</scope>
    <source>
        <strain evidence="2 4">DSM 10551</strain>
    </source>
</reference>
<organism evidence="1 3">
    <name type="scientific">Lentilactobacillus parakefiri</name>
    <dbReference type="NCBI Taxonomy" id="152332"/>
    <lineage>
        <taxon>Bacteria</taxon>
        <taxon>Bacillati</taxon>
        <taxon>Bacillota</taxon>
        <taxon>Bacilli</taxon>
        <taxon>Lactobacillales</taxon>
        <taxon>Lactobacillaceae</taxon>
        <taxon>Lentilactobacillus</taxon>
    </lineage>
</organism>
<evidence type="ECO:0000313" key="3">
    <source>
        <dbReference type="Proteomes" id="UP000214739"/>
    </source>
</evidence>
<sequence>MENESNYDLYTRLSPRCWSEALVAKAAENELKHSANRGDGEARMLLELHQLEPAAKPLFGHVAHARHKKMRSYKYIYTLHLKFGN</sequence>
<reference evidence="1 3" key="1">
    <citation type="journal article" date="2017" name="Biosci Microbiota Food Health">
        <title>Genomic characterization reconfirms the taxonomic status of Lactobacillus parakefiri.</title>
        <authorList>
            <person name="Tanizawa Y."/>
            <person name="Kobayashi H."/>
            <person name="Kaminuma E."/>
            <person name="Sakamoto M."/>
            <person name="Ohkuma M."/>
            <person name="Nakamura Y."/>
            <person name="Arita M."/>
            <person name="Tohno M."/>
        </authorList>
    </citation>
    <scope>NUCLEOTIDE SEQUENCE [LARGE SCALE GENOMIC DNA]</scope>
    <source>
        <strain evidence="1 3">JCM 8573</strain>
    </source>
</reference>
<keyword evidence="4" id="KW-1185">Reference proteome</keyword>
<protein>
    <submittedName>
        <fullName evidence="1">Uncharacterized protein</fullName>
    </submittedName>
</protein>
<dbReference type="OrthoDB" id="2314989at2"/>
<dbReference type="EMBL" id="PUFL01000072">
    <property type="protein sequence ID" value="TDG90113.1"/>
    <property type="molecule type" value="Genomic_DNA"/>
</dbReference>
<dbReference type="Proteomes" id="UP000294668">
    <property type="component" value="Unassembled WGS sequence"/>
</dbReference>
<reference evidence="2" key="3">
    <citation type="submission" date="2019-02" db="EMBL/GenBank/DDBJ databases">
        <authorList>
            <person name="Buron G."/>
            <person name="Chaylann A."/>
            <person name="Dolejs I."/>
            <person name="Forster J."/>
            <person name="Miks M.H."/>
        </authorList>
    </citation>
    <scope>NUCLEOTIDE SEQUENCE</scope>
    <source>
        <strain evidence="2">DSM 10551</strain>
    </source>
</reference>
<dbReference type="EMBL" id="BDGB01000039">
    <property type="protein sequence ID" value="GAW71551.1"/>
    <property type="molecule type" value="Genomic_DNA"/>
</dbReference>
<dbReference type="RefSeq" id="WP_057961681.1">
    <property type="nucleotide sequence ID" value="NZ_BAAAXO010000013.1"/>
</dbReference>
<proteinExistence type="predicted"/>
<gene>
    <name evidence="2" type="ORF">C5L28_000166</name>
    <name evidence="1" type="ORF">LPKJCM_00632</name>
</gene>
<evidence type="ECO:0000313" key="1">
    <source>
        <dbReference type="EMBL" id="GAW71551.1"/>
    </source>
</evidence>
<evidence type="ECO:0000313" key="2">
    <source>
        <dbReference type="EMBL" id="TDG90113.1"/>
    </source>
</evidence>
<dbReference type="AlphaFoldDB" id="A0A224VGC4"/>
<accession>A0A224VGC4</accession>
<comment type="caution">
    <text evidence="1">The sequence shown here is derived from an EMBL/GenBank/DDBJ whole genome shotgun (WGS) entry which is preliminary data.</text>
</comment>
<dbReference type="Proteomes" id="UP000214739">
    <property type="component" value="Unassembled WGS sequence"/>
</dbReference>
<name>A0A224VGC4_9LACO</name>
<evidence type="ECO:0000313" key="4">
    <source>
        <dbReference type="Proteomes" id="UP000294668"/>
    </source>
</evidence>